<feature type="domain" description="C2" evidence="12">
    <location>
        <begin position="1"/>
        <end position="160"/>
    </location>
</feature>
<dbReference type="GO" id="GO:0005634">
    <property type="term" value="C:nucleus"/>
    <property type="evidence" value="ECO:0007669"/>
    <property type="project" value="UniProtKB-SubCell"/>
</dbReference>
<keyword evidence="5" id="KW-0938">Abscisic acid signaling pathway</keyword>
<dbReference type="InterPro" id="IPR035892">
    <property type="entry name" value="C2_domain_sf"/>
</dbReference>
<evidence type="ECO:0000259" key="12">
    <source>
        <dbReference type="PROSITE" id="PS50004"/>
    </source>
</evidence>
<comment type="subcellular location">
    <subcellularLocation>
        <location evidence="2">Cell membrane</location>
    </subcellularLocation>
    <subcellularLocation>
        <location evidence="1">Nucleus</location>
    </subcellularLocation>
</comment>
<evidence type="ECO:0000256" key="3">
    <source>
        <dbReference type="ARBA" id="ARBA00022468"/>
    </source>
</evidence>
<organism evidence="13 14">
    <name type="scientific">Musa troglodytarum</name>
    <name type="common">fe'i banana</name>
    <dbReference type="NCBI Taxonomy" id="320322"/>
    <lineage>
        <taxon>Eukaryota</taxon>
        <taxon>Viridiplantae</taxon>
        <taxon>Streptophyta</taxon>
        <taxon>Embryophyta</taxon>
        <taxon>Tracheophyta</taxon>
        <taxon>Spermatophyta</taxon>
        <taxon>Magnoliopsida</taxon>
        <taxon>Liliopsida</taxon>
        <taxon>Zingiberales</taxon>
        <taxon>Musaceae</taxon>
        <taxon>Musa</taxon>
    </lineage>
</organism>
<dbReference type="EMBL" id="CP097511">
    <property type="protein sequence ID" value="URE42269.1"/>
    <property type="molecule type" value="Genomic_DNA"/>
</dbReference>
<dbReference type="PANTHER" id="PTHR45933">
    <property type="entry name" value="PROTEIN C2-DOMAIN ABA-RELATED 4"/>
    <property type="match status" value="1"/>
</dbReference>
<proteinExistence type="inferred from homology"/>
<evidence type="ECO:0000256" key="9">
    <source>
        <dbReference type="ARBA" id="ARBA00023136"/>
    </source>
</evidence>
<dbReference type="AlphaFoldDB" id="A0A9E7HXW5"/>
<dbReference type="SMART" id="SM00239">
    <property type="entry name" value="C2"/>
    <property type="match status" value="1"/>
</dbReference>
<keyword evidence="4" id="KW-1003">Cell membrane</keyword>
<dbReference type="CDD" id="cd04038">
    <property type="entry name" value="C2_ArfGAP"/>
    <property type="match status" value="1"/>
</dbReference>
<dbReference type="SUPFAM" id="SSF49562">
    <property type="entry name" value="C2 domain (Calcium/lipid-binding domain, CaLB)"/>
    <property type="match status" value="2"/>
</dbReference>
<dbReference type="GO" id="GO:0046872">
    <property type="term" value="F:metal ion binding"/>
    <property type="evidence" value="ECO:0007669"/>
    <property type="project" value="UniProtKB-KW"/>
</dbReference>
<dbReference type="GO" id="GO:0009738">
    <property type="term" value="P:abscisic acid-activated signaling pathway"/>
    <property type="evidence" value="ECO:0007669"/>
    <property type="project" value="UniProtKB-KW"/>
</dbReference>
<evidence type="ECO:0000256" key="10">
    <source>
        <dbReference type="ARBA" id="ARBA00023242"/>
    </source>
</evidence>
<keyword evidence="14" id="KW-1185">Reference proteome</keyword>
<keyword evidence="10" id="KW-0539">Nucleus</keyword>
<evidence type="ECO:0000313" key="14">
    <source>
        <dbReference type="Proteomes" id="UP001055439"/>
    </source>
</evidence>
<keyword evidence="9" id="KW-0472">Membrane</keyword>
<evidence type="ECO:0000256" key="8">
    <source>
        <dbReference type="ARBA" id="ARBA00023121"/>
    </source>
</evidence>
<dbReference type="GO" id="GO:0005886">
    <property type="term" value="C:plasma membrane"/>
    <property type="evidence" value="ECO:0007669"/>
    <property type="project" value="UniProtKB-SubCell"/>
</dbReference>
<keyword evidence="6" id="KW-0479">Metal-binding</keyword>
<evidence type="ECO:0000256" key="11">
    <source>
        <dbReference type="ARBA" id="ARBA00024037"/>
    </source>
</evidence>
<dbReference type="GO" id="GO:0005096">
    <property type="term" value="F:GTPase activator activity"/>
    <property type="evidence" value="ECO:0007669"/>
    <property type="project" value="UniProtKB-KW"/>
</dbReference>
<dbReference type="GO" id="GO:0008289">
    <property type="term" value="F:lipid binding"/>
    <property type="evidence" value="ECO:0007669"/>
    <property type="project" value="UniProtKB-KW"/>
</dbReference>
<evidence type="ECO:0000256" key="7">
    <source>
        <dbReference type="ARBA" id="ARBA00022837"/>
    </source>
</evidence>
<keyword evidence="3" id="KW-0343">GTPase activation</keyword>
<accession>A0A9E7HXW5</accession>
<sequence length="225" mass="24874">MLGLLKVRVLRGVNLAVRDLWSSDPYVILKMGKQVRPTPTSPSCSSEACDFASIVPRLVSRSSLWMIGAGKVPTVMAGIFGSNWDGECHVSEEHKLKTRVIKRNTNPIWNEELTLSVEDPALPVRVEVYDKDTFSLDDPMGNAEFDIRPFVEAVRMNLQGIPNGTVITKVAPSRQNCLADESAVYWSDGKVIQDLVLRLKDVERGEVELQLQWVSIPGAGGLLSI</sequence>
<dbReference type="PANTHER" id="PTHR45933:SF5">
    <property type="entry name" value="PROTEIN C2-DOMAIN ABA-RELATED 4"/>
    <property type="match status" value="1"/>
</dbReference>
<evidence type="ECO:0000256" key="5">
    <source>
        <dbReference type="ARBA" id="ARBA00022682"/>
    </source>
</evidence>
<keyword evidence="8" id="KW-0446">Lipid-binding</keyword>
<evidence type="ECO:0000256" key="6">
    <source>
        <dbReference type="ARBA" id="ARBA00022723"/>
    </source>
</evidence>
<evidence type="ECO:0000256" key="4">
    <source>
        <dbReference type="ARBA" id="ARBA00022475"/>
    </source>
</evidence>
<dbReference type="InterPro" id="IPR044562">
    <property type="entry name" value="CAR1-11"/>
</dbReference>
<reference evidence="13" key="1">
    <citation type="submission" date="2022-05" db="EMBL/GenBank/DDBJ databases">
        <title>The Musa troglodytarum L. genome provides insights into the mechanism of non-climacteric behaviour and enrichment of carotenoids.</title>
        <authorList>
            <person name="Wang J."/>
        </authorList>
    </citation>
    <scope>NUCLEOTIDE SEQUENCE</scope>
    <source>
        <tissue evidence="13">Leaf</tissue>
    </source>
</reference>
<evidence type="ECO:0000313" key="13">
    <source>
        <dbReference type="EMBL" id="URE42269.1"/>
    </source>
</evidence>
<gene>
    <name evidence="13" type="ORF">MUK42_25677</name>
</gene>
<dbReference type="Proteomes" id="UP001055439">
    <property type="component" value="Chromosome 9"/>
</dbReference>
<dbReference type="PROSITE" id="PS50004">
    <property type="entry name" value="C2"/>
    <property type="match status" value="1"/>
</dbReference>
<protein>
    <submittedName>
        <fullName evidence="13">ADP-ribosylation factor GTPase-activating protein</fullName>
    </submittedName>
</protein>
<dbReference type="Gene3D" id="2.60.40.150">
    <property type="entry name" value="C2 domain"/>
    <property type="match status" value="1"/>
</dbReference>
<dbReference type="OrthoDB" id="73919at2759"/>
<evidence type="ECO:0000256" key="1">
    <source>
        <dbReference type="ARBA" id="ARBA00004123"/>
    </source>
</evidence>
<dbReference type="InterPro" id="IPR000008">
    <property type="entry name" value="C2_dom"/>
</dbReference>
<keyword evidence="7" id="KW-0106">Calcium</keyword>
<dbReference type="Pfam" id="PF00168">
    <property type="entry name" value="C2"/>
    <property type="match status" value="2"/>
</dbReference>
<comment type="similarity">
    <text evidence="11">Belongs to the plant CAR protein family.</text>
</comment>
<name>A0A9E7HXW5_9LILI</name>
<evidence type="ECO:0000256" key="2">
    <source>
        <dbReference type="ARBA" id="ARBA00004236"/>
    </source>
</evidence>